<evidence type="ECO:0000313" key="9">
    <source>
        <dbReference type="EMBL" id="GIL72706.1"/>
    </source>
</evidence>
<feature type="compositionally biased region" description="Basic residues" evidence="7">
    <location>
        <begin position="631"/>
        <end position="643"/>
    </location>
</feature>
<evidence type="ECO:0000256" key="4">
    <source>
        <dbReference type="ARBA" id="ARBA00022859"/>
    </source>
</evidence>
<evidence type="ECO:0000256" key="2">
    <source>
        <dbReference type="ARBA" id="ARBA00011982"/>
    </source>
</evidence>
<feature type="region of interest" description="Disordered" evidence="7">
    <location>
        <begin position="175"/>
        <end position="198"/>
    </location>
</feature>
<dbReference type="GO" id="GO:0061809">
    <property type="term" value="F:NAD+ nucleosidase activity, cyclic ADP-ribose generating"/>
    <property type="evidence" value="ECO:0007669"/>
    <property type="project" value="UniProtKB-EC"/>
</dbReference>
<dbReference type="InterPro" id="IPR011989">
    <property type="entry name" value="ARM-like"/>
</dbReference>
<proteinExistence type="inferred from homology"/>
<feature type="region of interest" description="Disordered" evidence="7">
    <location>
        <begin position="680"/>
        <end position="701"/>
    </location>
</feature>
<feature type="region of interest" description="Disordered" evidence="7">
    <location>
        <begin position="2364"/>
        <end position="2383"/>
    </location>
</feature>
<dbReference type="SUPFAM" id="SSF48371">
    <property type="entry name" value="ARM repeat"/>
    <property type="match status" value="1"/>
</dbReference>
<feature type="region of interest" description="Disordered" evidence="7">
    <location>
        <begin position="233"/>
        <end position="289"/>
    </location>
</feature>
<feature type="compositionally biased region" description="Low complexity" evidence="7">
    <location>
        <begin position="1710"/>
        <end position="1720"/>
    </location>
</feature>
<feature type="region of interest" description="Disordered" evidence="7">
    <location>
        <begin position="1837"/>
        <end position="1932"/>
    </location>
</feature>
<organism evidence="9 11">
    <name type="scientific">Volvox reticuliferus</name>
    <dbReference type="NCBI Taxonomy" id="1737510"/>
    <lineage>
        <taxon>Eukaryota</taxon>
        <taxon>Viridiplantae</taxon>
        <taxon>Chlorophyta</taxon>
        <taxon>core chlorophytes</taxon>
        <taxon>Chlorophyceae</taxon>
        <taxon>CS clade</taxon>
        <taxon>Chlamydomonadales</taxon>
        <taxon>Volvocaceae</taxon>
        <taxon>Volvox</taxon>
    </lineage>
</organism>
<feature type="compositionally biased region" description="Polar residues" evidence="7">
    <location>
        <begin position="1909"/>
        <end position="1920"/>
    </location>
</feature>
<reference evidence="9" key="1">
    <citation type="journal article" date="2021" name="Proc. Natl. Acad. Sci. U.S.A.">
        <title>Three genomes in the algal genus Volvox reveal the fate of a haploid sex-determining region after a transition to homothallism.</title>
        <authorList>
            <person name="Yamamoto K."/>
            <person name="Hamaji T."/>
            <person name="Kawai-Toyooka H."/>
            <person name="Matsuzaki R."/>
            <person name="Takahashi F."/>
            <person name="Nishimura Y."/>
            <person name="Kawachi M."/>
            <person name="Noguchi H."/>
            <person name="Minakuchi Y."/>
            <person name="Umen J.G."/>
            <person name="Toyoda A."/>
            <person name="Nozaki H."/>
        </authorList>
    </citation>
    <scope>NUCLEOTIDE SEQUENCE</scope>
    <source>
        <strain evidence="10">NIES-3785</strain>
        <strain evidence="9">NIES-3786</strain>
    </source>
</reference>
<feature type="compositionally biased region" description="Low complexity" evidence="7">
    <location>
        <begin position="258"/>
        <end position="270"/>
    </location>
</feature>
<feature type="compositionally biased region" description="Gly residues" evidence="7">
    <location>
        <begin position="692"/>
        <end position="701"/>
    </location>
</feature>
<keyword evidence="4" id="KW-0391">Immunity</keyword>
<dbReference type="EMBL" id="BNCQ01000006">
    <property type="protein sequence ID" value="GIL99187.1"/>
    <property type="molecule type" value="Genomic_DNA"/>
</dbReference>
<dbReference type="Gene3D" id="3.40.50.10140">
    <property type="entry name" value="Toll/interleukin-1 receptor homology (TIR) domain"/>
    <property type="match status" value="1"/>
</dbReference>
<evidence type="ECO:0000256" key="6">
    <source>
        <dbReference type="ARBA" id="ARBA00047304"/>
    </source>
</evidence>
<dbReference type="GO" id="GO:0045087">
    <property type="term" value="P:innate immune response"/>
    <property type="evidence" value="ECO:0007669"/>
    <property type="project" value="UniProtKB-KW"/>
</dbReference>
<dbReference type="GO" id="GO:0007165">
    <property type="term" value="P:signal transduction"/>
    <property type="evidence" value="ECO:0007669"/>
    <property type="project" value="InterPro"/>
</dbReference>
<feature type="compositionally biased region" description="Basic residues" evidence="7">
    <location>
        <begin position="1417"/>
        <end position="1435"/>
    </location>
</feature>
<evidence type="ECO:0000256" key="5">
    <source>
        <dbReference type="ARBA" id="ARBA00023027"/>
    </source>
</evidence>
<feature type="compositionally biased region" description="Low complexity" evidence="7">
    <location>
        <begin position="180"/>
        <end position="189"/>
    </location>
</feature>
<dbReference type="EMBL" id="BNCP01000004">
    <property type="protein sequence ID" value="GIL72706.1"/>
    <property type="molecule type" value="Genomic_DNA"/>
</dbReference>
<keyword evidence="11" id="KW-1185">Reference proteome</keyword>
<dbReference type="InterPro" id="IPR035897">
    <property type="entry name" value="Toll_tir_struct_dom_sf"/>
</dbReference>
<feature type="region of interest" description="Disordered" evidence="7">
    <location>
        <begin position="746"/>
        <end position="808"/>
    </location>
</feature>
<evidence type="ECO:0000256" key="1">
    <source>
        <dbReference type="ARBA" id="ARBA00008291"/>
    </source>
</evidence>
<dbReference type="Gene3D" id="1.10.150.50">
    <property type="entry name" value="Transcription Factor, Ets-1"/>
    <property type="match status" value="1"/>
</dbReference>
<feature type="domain" description="SAM" evidence="8">
    <location>
        <begin position="2573"/>
        <end position="2648"/>
    </location>
</feature>
<gene>
    <name evidence="9" type="ORF">Vretifemale_3012</name>
    <name evidence="10" type="ORF">Vretimale_4413</name>
</gene>
<dbReference type="EC" id="3.2.2.6" evidence="2"/>
<protein>
    <recommendedName>
        <fullName evidence="2">ADP-ribosyl cyclase/cyclic ADP-ribose hydrolase</fullName>
        <ecNumber evidence="2">3.2.2.6</ecNumber>
    </recommendedName>
</protein>
<feature type="region of interest" description="Disordered" evidence="7">
    <location>
        <begin position="1675"/>
        <end position="1720"/>
    </location>
</feature>
<feature type="region of interest" description="Disordered" evidence="7">
    <location>
        <begin position="2467"/>
        <end position="2526"/>
    </location>
</feature>
<feature type="compositionally biased region" description="Low complexity" evidence="7">
    <location>
        <begin position="1677"/>
        <end position="1697"/>
    </location>
</feature>
<feature type="region of interest" description="Disordered" evidence="7">
    <location>
        <begin position="1230"/>
        <end position="1314"/>
    </location>
</feature>
<feature type="region of interest" description="Disordered" evidence="7">
    <location>
        <begin position="2291"/>
        <end position="2333"/>
    </location>
</feature>
<accession>A0A8J4C1N1</accession>
<dbReference type="OrthoDB" id="9978456at2759"/>
<evidence type="ECO:0000259" key="8">
    <source>
        <dbReference type="PROSITE" id="PS50105"/>
    </source>
</evidence>
<feature type="compositionally biased region" description="Gly residues" evidence="7">
    <location>
        <begin position="2395"/>
        <end position="2407"/>
    </location>
</feature>
<feature type="compositionally biased region" description="Polar residues" evidence="7">
    <location>
        <begin position="1077"/>
        <end position="1092"/>
    </location>
</feature>
<dbReference type="InterPro" id="IPR013761">
    <property type="entry name" value="SAM/pointed_sf"/>
</dbReference>
<dbReference type="SUPFAM" id="SSF52200">
    <property type="entry name" value="Toll/Interleukin receptor TIR domain"/>
    <property type="match status" value="1"/>
</dbReference>
<evidence type="ECO:0000256" key="3">
    <source>
        <dbReference type="ARBA" id="ARBA00022588"/>
    </source>
</evidence>
<feature type="compositionally biased region" description="Polar residues" evidence="7">
    <location>
        <begin position="1101"/>
        <end position="1135"/>
    </location>
</feature>
<feature type="region of interest" description="Disordered" evidence="7">
    <location>
        <begin position="1044"/>
        <end position="1143"/>
    </location>
</feature>
<dbReference type="PANTHER" id="PTHR46270:SF2">
    <property type="entry name" value="TIR DOMAIN-CONTAINING PROTEIN"/>
    <property type="match status" value="1"/>
</dbReference>
<dbReference type="Gene3D" id="1.25.10.10">
    <property type="entry name" value="Leucine-rich Repeat Variant"/>
    <property type="match status" value="1"/>
</dbReference>
<dbReference type="Proteomes" id="UP000747110">
    <property type="component" value="Unassembled WGS sequence"/>
</dbReference>
<evidence type="ECO:0000256" key="7">
    <source>
        <dbReference type="SAM" id="MobiDB-lite"/>
    </source>
</evidence>
<sequence>MDNCLEDNDFSTVRTTEAAGAGTHRNHFILASQDLNLSEEDEAARAIRNALASAIDRGDSSVRQFQAELCDSGALRQLYDLALARRPLAFEALRLLAYRNRIVVQQLANMGAIDLLEQILVREARNGAASGAVQAAALQLLTSLLAFNLEIHSLVMRTKLVKRLVKLCRPGNGDEALNTQQHPQQQQQQDNGHSLANGHCIRGHEEEKHFLGSSGPEVQEGGDAVQLSATTRTVHAVSEPDGRCPAAPQPQGSTSAPAAETEGVATSATATGGGCSSGNPTMGEGTRGGGGSVIANGYIHASPLHLPPQLSLSESASPDAVTGAVAGAVVASPAGAAHPDAPVILPQEQQSMAACAAVALRNLCHQIANHPGLLSAGAALELAAVMQREPDPYRRINATMAVALLVGHEEQHPLMRMDEAGIREMLMVLACSRAKVMCHGYFWTCWKVCQALARLSANEDNKQVLTREGGLEVLADVLLSDEHSRKAITVKYCVEALWNLAFYEPARKQILANAALVEAIRAARQSSLDLVQEVARGCLFTLGVMDAGTRRTAGLLQHPQHHHLHHHPHEQAGFDPRELQRVVSLADSTAATATTIIGAAAAGVGGISVVDGQEDMPLSYDMVPQRHPRQYQHHHNHYQQHHGQHGEYDKEQQQELQRTRIDEGSISAVYEQLAPYPPVPVPPAPTSVSVRGGSGSSGGGYHQVAAGPASGTGLRRTEADALEATEWAPPVYHGSQIVEVDVMPLPGNSHGYTEPSHHQQAAGDARTRLLQRSSSCTARYRSNASNGHQGQGAPDSPTSQLPGHGVGGCGNGAGQIPYSYCHHNHLAQHQHFQNPHPHHGMLGHHHSRSVATDLGGHGNGYVGHSPVVGALGGGNGSGEVSSQGAAHWQLSVAGASGGGLHTAGSECGHIMISYEWGSQQKALMIKEALERRGLQTWMDVEKVSGSTLEAMALAVEGATAVLLCITKRYKESQACRAEAEYAFQQSKRIIPIMMERGYRPTGWLGILIGTKLYFDFSERRLINERVAALERELGPLARLCRRPGSAVSMPRSRPPSAQVAGSTGQNSQQHPYLLHCISQQNGNSGHHNQYRTQPGVRAGGHTTSRPFSATHSVGQRSELPSPSLVSYQRQASQARRGSGASYVPPETAFDISVALDSSNGAGAATAATAADVTASAAAEGPCFRVLPGQSSFVRGGSVTGNCAGDGGGGNGIVLNGVGAILDPMQGAAAATATSGGRGSPTPIPMPMMLELPSPEPSQVGDPDSDTAFFGNRGGGSSGGGLDSMGPLSLPPLLPPAQLSVPGQGSGTPTVVPRVLKPPATLQPTIGLAGQSGLPGSLAAALDKNQVADVEAAVSGRVIHPPDSGTSCFPTLMLQVQGPQSHHHAHHHHRHGDLMDKESQSPAETHPEPQPYPQPGHGHGHAHAHTHMHGHAHGVSHMHPDWRPHTPGCDSVDTTAIADATIAAAATAAVRQQLLGPMPSRLTVPAASSLSACDCGGKDDDVRGMRVTGKDEADAELGTDPLLLHLPPAIGLHRLREAAIRAAPMALNEELGGRPEGPDRGLSLLGESGTPQRFDPLRDLPFGSGYEGCAQGPHHARHRRHHSHDRHGHGEHTVQQVRLQQHGKGAHHQQQSEGHEQGQERSQQHLQQEEGGEEGEDMVSGLYLTSCAVSFSADDTNDAASAPSVVAPDPRAPGRPAASVRWSEDNPATAPSPRVRSSPSRCRLLRENTSTSLGLTSEYAASLFAGAAGAPSEDDSGLAAAVDERSEPVSPSQSSPALLPGPGEITAAQLSLETYGAADMPGTEVSKATGVLEAGHEADKVALLMRGVGGEMPCPAQVREEQQKQHQEEEEEEEEEGRRDVLAPISGRVPLARHSLQRQNDGGDRTAGATLLHSLSGGPLESVDGEAVSTDGQSSATPQPGGSTGDLLGLPGGSNAAEQFVQALHQCPSDAATIATAEAVAKVLGNCNHSHPCDFQREQLDKGQSDLPPEHTRISWQGGANDSFPGKANCGAVAAAIIATVRDALPVVECLPPPPPPQQQQKQQQPAATQAVGPSTLAAAAARSPFLTLLRPVTAALVSAAVALAPPSGGTRSGRLSVLERTDTVTAVPTPFTRGKGSNLDEALETVSAQSTDAAPQAAFGSPLVSALVFPRASASAGGVGNEACGSCVAAAASASTYMPRLPTADGAPAATSGLAALRYKAMTWASRRAAVDAVAASSRTDTSRFTSCVGRAEGLAPGAATPAPRGVDGDADDLVGERLAMVMDSGSRVNIGRTRQSIDLASSTRNVPCEQLCSSSRSQGHGPGPLPPLYPTSISGEDSRVHHSGGPGANAGGLGSEVALSAARGGEINEGIAQLESVTFGDPMRRSGSASIGGAPAPHLSRVASRRSAGFTAGELGGHGGGRGGGSRASIGSGTSPSPELRTVGRWSRHSEISGWDYLPGGGVVEEAAGDSERRGNYALRREGSLQRRQRLLQGDNMVPEELQNGGGGFSSRPSGLQGKEGNSSGGQMQPPDAAHSPEDDLASDNFVSQSSSVGLEMDMGMADGPMEMAMRMEVETEVVVPPSSTSQLVERWKAPQVRDWLVRIGHGGLADRFEEMGVTGRALCGLMRVMRGGGGAAVVRDMLRNELGVTGLAAQLELLEELHRLFD</sequence>
<dbReference type="SMART" id="SM00185">
    <property type="entry name" value="ARM"/>
    <property type="match status" value="2"/>
</dbReference>
<dbReference type="PROSITE" id="PS50105">
    <property type="entry name" value="SAM_DOMAIN"/>
    <property type="match status" value="1"/>
</dbReference>
<comment type="similarity">
    <text evidence="1">Belongs to the SARM1 family.</text>
</comment>
<dbReference type="PANTHER" id="PTHR46270">
    <property type="entry name" value="ARMADILLO-TYPE FOLD-RELATED"/>
    <property type="match status" value="1"/>
</dbReference>
<dbReference type="InterPro" id="IPR000157">
    <property type="entry name" value="TIR_dom"/>
</dbReference>
<feature type="compositionally biased region" description="Gly residues" evidence="7">
    <location>
        <begin position="1271"/>
        <end position="1282"/>
    </location>
</feature>
<keyword evidence="3" id="KW-0399">Innate immunity</keyword>
<feature type="compositionally biased region" description="Basic residues" evidence="7">
    <location>
        <begin position="1593"/>
        <end position="1608"/>
    </location>
</feature>
<dbReference type="InterPro" id="IPR016024">
    <property type="entry name" value="ARM-type_fold"/>
</dbReference>
<feature type="region of interest" description="Disordered" evidence="7">
    <location>
        <begin position="1375"/>
        <end position="1446"/>
    </location>
</feature>
<feature type="region of interest" description="Disordered" evidence="7">
    <location>
        <begin position="1747"/>
        <end position="1782"/>
    </location>
</feature>
<feature type="compositionally biased region" description="Polar residues" evidence="7">
    <location>
        <begin position="770"/>
        <end position="788"/>
    </location>
</feature>
<name>A0A8J4C1N1_9CHLO</name>
<feature type="compositionally biased region" description="Basic residues" evidence="7">
    <location>
        <begin position="1380"/>
        <end position="1390"/>
    </location>
</feature>
<evidence type="ECO:0000313" key="10">
    <source>
        <dbReference type="EMBL" id="GIL99187.1"/>
    </source>
</evidence>
<feature type="compositionally biased region" description="Basic and acidic residues" evidence="7">
    <location>
        <begin position="644"/>
        <end position="656"/>
    </location>
</feature>
<dbReference type="InterPro" id="IPR000225">
    <property type="entry name" value="Armadillo"/>
</dbReference>
<feature type="compositionally biased region" description="Basic and acidic residues" evidence="7">
    <location>
        <begin position="1632"/>
        <end position="1642"/>
    </location>
</feature>
<dbReference type="Proteomes" id="UP000722791">
    <property type="component" value="Unassembled WGS sequence"/>
</dbReference>
<feature type="compositionally biased region" description="Low complexity" evidence="7">
    <location>
        <begin position="1619"/>
        <end position="1631"/>
    </location>
</feature>
<feature type="compositionally biased region" description="Polar residues" evidence="7">
    <location>
        <begin position="1059"/>
        <end position="1070"/>
    </location>
</feature>
<comment type="caution">
    <text evidence="9">The sequence shown here is derived from an EMBL/GenBank/DDBJ whole genome shotgun (WGS) entry which is preliminary data.</text>
</comment>
<feature type="region of interest" description="Disordered" evidence="7">
    <location>
        <begin position="2391"/>
        <end position="2426"/>
    </location>
</feature>
<feature type="compositionally biased region" description="Basic and acidic residues" evidence="7">
    <location>
        <begin position="1837"/>
        <end position="1846"/>
    </location>
</feature>
<feature type="region of interest" description="Disordered" evidence="7">
    <location>
        <begin position="2028"/>
        <end position="2051"/>
    </location>
</feature>
<evidence type="ECO:0000313" key="11">
    <source>
        <dbReference type="Proteomes" id="UP000747110"/>
    </source>
</evidence>
<dbReference type="Pfam" id="PF13676">
    <property type="entry name" value="TIR_2"/>
    <property type="match status" value="1"/>
</dbReference>
<dbReference type="InterPro" id="IPR001660">
    <property type="entry name" value="SAM"/>
</dbReference>
<keyword evidence="5" id="KW-0520">NAD</keyword>
<dbReference type="SUPFAM" id="SSF47769">
    <property type="entry name" value="SAM/Pointed domain"/>
    <property type="match status" value="1"/>
</dbReference>
<feature type="region of interest" description="Disordered" evidence="7">
    <location>
        <begin position="1548"/>
        <end position="1656"/>
    </location>
</feature>
<feature type="region of interest" description="Disordered" evidence="7">
    <location>
        <begin position="631"/>
        <end position="656"/>
    </location>
</feature>
<comment type="catalytic activity">
    <reaction evidence="6">
        <text>NAD(+) + H2O = ADP-D-ribose + nicotinamide + H(+)</text>
        <dbReference type="Rhea" id="RHEA:16301"/>
        <dbReference type="ChEBI" id="CHEBI:15377"/>
        <dbReference type="ChEBI" id="CHEBI:15378"/>
        <dbReference type="ChEBI" id="CHEBI:17154"/>
        <dbReference type="ChEBI" id="CHEBI:57540"/>
        <dbReference type="ChEBI" id="CHEBI:57967"/>
        <dbReference type="EC" id="3.2.2.6"/>
    </reaction>
    <physiologicalReaction direction="left-to-right" evidence="6">
        <dbReference type="Rhea" id="RHEA:16302"/>
    </physiologicalReaction>
</comment>